<dbReference type="GO" id="GO:0006897">
    <property type="term" value="P:endocytosis"/>
    <property type="evidence" value="ECO:0007669"/>
    <property type="project" value="TreeGrafter"/>
</dbReference>
<dbReference type="Pfam" id="PF02460">
    <property type="entry name" value="Patched"/>
    <property type="match status" value="1"/>
</dbReference>
<evidence type="ECO:0000256" key="2">
    <source>
        <dbReference type="ARBA" id="ARBA00005585"/>
    </source>
</evidence>
<evidence type="ECO:0000256" key="3">
    <source>
        <dbReference type="ARBA" id="ARBA00022692"/>
    </source>
</evidence>
<feature type="transmembrane region" description="Helical" evidence="7">
    <location>
        <begin position="308"/>
        <end position="329"/>
    </location>
</feature>
<feature type="transmembrane region" description="Helical" evidence="7">
    <location>
        <begin position="776"/>
        <end position="798"/>
    </location>
</feature>
<keyword evidence="6" id="KW-0325">Glycoprotein</keyword>
<accession>A0AAF5RU30</accession>
<dbReference type="PANTHER" id="PTHR10796">
    <property type="entry name" value="PATCHED-RELATED"/>
    <property type="match status" value="1"/>
</dbReference>
<evidence type="ECO:0000256" key="4">
    <source>
        <dbReference type="ARBA" id="ARBA00022989"/>
    </source>
</evidence>
<keyword evidence="5 7" id="KW-0472">Membrane</keyword>
<dbReference type="WBParaSite" id="mrna-Wban_02496">
    <property type="protein sequence ID" value="mrna-Wban_02496"/>
    <property type="gene ID" value="Wban_02496"/>
</dbReference>
<feature type="transmembrane region" description="Helical" evidence="7">
    <location>
        <begin position="448"/>
        <end position="468"/>
    </location>
</feature>
<protein>
    <submittedName>
        <fullName evidence="10">SSD domain-containing protein</fullName>
    </submittedName>
</protein>
<evidence type="ECO:0000313" key="9">
    <source>
        <dbReference type="Proteomes" id="UP000093561"/>
    </source>
</evidence>
<feature type="transmembrane region" description="Helical" evidence="7">
    <location>
        <begin position="384"/>
        <end position="405"/>
    </location>
</feature>
<reference evidence="9" key="2">
    <citation type="journal article" date="2016" name="Mol. Ecol.">
        <title>Population genomics of the filarial nematode parasite Wuchereria bancrofti from mosquitoes.</title>
        <authorList>
            <person name="Small S.T."/>
            <person name="Reimer L.J."/>
            <person name="Tisch D.J."/>
            <person name="King C.L."/>
            <person name="Christensen B.M."/>
            <person name="Siba P.M."/>
            <person name="Kazura J.W."/>
            <person name="Serre D."/>
            <person name="Zimmerman P.A."/>
        </authorList>
    </citation>
    <scope>NUCLEOTIDE SEQUENCE</scope>
    <source>
        <strain evidence="9">pt0022</strain>
    </source>
</reference>
<reference evidence="10" key="3">
    <citation type="submission" date="2024-02" db="UniProtKB">
        <authorList>
            <consortium name="WormBaseParasite"/>
        </authorList>
    </citation>
    <scope>IDENTIFICATION</scope>
    <source>
        <strain evidence="10">pt0022</strain>
    </source>
</reference>
<proteinExistence type="inferred from homology"/>
<evidence type="ECO:0000256" key="6">
    <source>
        <dbReference type="ARBA" id="ARBA00023180"/>
    </source>
</evidence>
<organism evidence="9 10">
    <name type="scientific">Wuchereria bancrofti</name>
    <dbReference type="NCBI Taxonomy" id="6293"/>
    <lineage>
        <taxon>Eukaryota</taxon>
        <taxon>Metazoa</taxon>
        <taxon>Ecdysozoa</taxon>
        <taxon>Nematoda</taxon>
        <taxon>Chromadorea</taxon>
        <taxon>Rhabditida</taxon>
        <taxon>Spirurina</taxon>
        <taxon>Spiruromorpha</taxon>
        <taxon>Filarioidea</taxon>
        <taxon>Onchocercidae</taxon>
        <taxon>Wuchereria</taxon>
    </lineage>
</organism>
<keyword evidence="4 7" id="KW-1133">Transmembrane helix</keyword>
<dbReference type="AlphaFoldDB" id="A0AAF5RU30"/>
<dbReference type="InterPro" id="IPR000731">
    <property type="entry name" value="SSD"/>
</dbReference>
<feature type="transmembrane region" description="Helical" evidence="7">
    <location>
        <begin position="245"/>
        <end position="266"/>
    </location>
</feature>
<evidence type="ECO:0000256" key="1">
    <source>
        <dbReference type="ARBA" id="ARBA00004141"/>
    </source>
</evidence>
<dbReference type="InterPro" id="IPR051697">
    <property type="entry name" value="Patched_domain-protein"/>
</dbReference>
<comment type="similarity">
    <text evidence="2">Belongs to the patched family.</text>
</comment>
<dbReference type="InterPro" id="IPR003392">
    <property type="entry name" value="PTHD_SSD"/>
</dbReference>
<evidence type="ECO:0000256" key="7">
    <source>
        <dbReference type="SAM" id="Phobius"/>
    </source>
</evidence>
<evidence type="ECO:0000313" key="10">
    <source>
        <dbReference type="WBParaSite" id="mrna-Wban_02496"/>
    </source>
</evidence>
<feature type="transmembrane region" description="Helical" evidence="7">
    <location>
        <begin position="805"/>
        <end position="828"/>
    </location>
</feature>
<feature type="transmembrane region" description="Helical" evidence="7">
    <location>
        <begin position="20"/>
        <end position="40"/>
    </location>
</feature>
<dbReference type="Gene3D" id="1.20.1640.10">
    <property type="entry name" value="Multidrug efflux transporter AcrB transmembrane domain"/>
    <property type="match status" value="2"/>
</dbReference>
<feature type="domain" description="SSD" evidence="8">
    <location>
        <begin position="250"/>
        <end position="410"/>
    </location>
</feature>
<dbReference type="PANTHER" id="PTHR10796:SF189">
    <property type="entry name" value="SSD DOMAIN-CONTAINING PROTEIN"/>
    <property type="match status" value="1"/>
</dbReference>
<dbReference type="GO" id="GO:0030659">
    <property type="term" value="C:cytoplasmic vesicle membrane"/>
    <property type="evidence" value="ECO:0007669"/>
    <property type="project" value="TreeGrafter"/>
</dbReference>
<feature type="transmembrane region" description="Helical" evidence="7">
    <location>
        <begin position="679"/>
        <end position="698"/>
    </location>
</feature>
<keyword evidence="3 7" id="KW-0812">Transmembrane</keyword>
<feature type="transmembrane region" description="Helical" evidence="7">
    <location>
        <begin position="278"/>
        <end position="301"/>
    </location>
</feature>
<comment type="subcellular location">
    <subcellularLocation>
        <location evidence="1">Membrane</location>
        <topology evidence="1">Multi-pass membrane protein</topology>
    </subcellularLocation>
</comment>
<dbReference type="GO" id="GO:0005886">
    <property type="term" value="C:plasma membrane"/>
    <property type="evidence" value="ECO:0007669"/>
    <property type="project" value="TreeGrafter"/>
</dbReference>
<evidence type="ECO:0000256" key="5">
    <source>
        <dbReference type="ARBA" id="ARBA00023136"/>
    </source>
</evidence>
<evidence type="ECO:0000259" key="8">
    <source>
        <dbReference type="PROSITE" id="PS50156"/>
    </source>
</evidence>
<dbReference type="GO" id="GO:0018996">
    <property type="term" value="P:molting cycle, collagen and cuticulin-based cuticle"/>
    <property type="evidence" value="ECO:0007669"/>
    <property type="project" value="TreeGrafter"/>
</dbReference>
<feature type="transmembrane region" description="Helical" evidence="7">
    <location>
        <begin position="731"/>
        <end position="756"/>
    </location>
</feature>
<name>A0AAF5RU30_WUCBA</name>
<feature type="transmembrane region" description="Helical" evidence="7">
    <location>
        <begin position="704"/>
        <end position="724"/>
    </location>
</feature>
<dbReference type="SUPFAM" id="SSF82866">
    <property type="entry name" value="Multidrug efflux transporter AcrB transmembrane domain"/>
    <property type="match status" value="2"/>
</dbReference>
<sequence length="843" mass="93992">MSLTISNVFGLLGHTIGSHPILFIVLSLSLFTVSLLGPLLRLDIRVDIKSGFNRGDTASVEEINAHKQFFNNTGDPWYMALFATTNGSILETRRADELTTFYKYITQIMPVNVNESTVHYQNDLCEPFCNFNAQLWNLLNYQSFFKIIYPLSIAGPYKVNIGRYLFNRTINEQGIVIGVGTVAIYFTTFITDSMKQKQLDVFEEQVLREVYNHNANPNSTITLILHGAHTVSGEIRRGIQLVLPYYFTGAMLLIVFVVISLILAALCHSFPMRHLQLILPFAAIISPILAAISAIGLILLAGYHINMLILISPFLTLATGIGVDDAFLLTNTWLKSTAMPHALTTAERLQLVLQKVGIGITVTSVTNSLGFALGCIAPAPEMQIFCAAVSLSMFLDLLFQLFFYAPLQVILTHDVPTIVYKQIKRDQPTLFERMKQNITSLCKCYSKFIASVWATFITVALLIAYYYFAITGMQAMDANVDGKMLLPPDSQSVDGIRIMDEIIWPDYLSINYIMRNPPNFSNPTEFRNFTLMVKEMEKSKNSLGSVATMHWVKDYLRYLANPHATKLDVFFGISGVEANGTAYMENGLDMSQFDFFINTEPYTAWKLGTRYMRDTQNRIVITSMLLIMGYNGTSSLSDKAKLLRSCREICTRYAQYDMIPFDTDAELVDVIAAVPSTTINTVLFTFGAIGAVCFIFSFNIGASILAILSVVSISTGVIGFLQYWNCFLDPILMVAILITAGLSIDYTVHIIFHYVINDYADNVQRINVSLEACALSMLQAGISTFLIMFPVLFAPIGIYAVISKAIILTVIFGLLHGLFIVPVLLTALPNCFAKCLPNCCIKH</sequence>
<feature type="transmembrane region" description="Helical" evidence="7">
    <location>
        <begin position="356"/>
        <end position="377"/>
    </location>
</feature>
<dbReference type="Proteomes" id="UP000093561">
    <property type="component" value="Unassembled WGS sequence"/>
</dbReference>
<dbReference type="PROSITE" id="PS50156">
    <property type="entry name" value="SSD"/>
    <property type="match status" value="1"/>
</dbReference>
<reference evidence="9" key="1">
    <citation type="submission" date="2015-03" db="EMBL/GenBank/DDBJ databases">
        <title>Wuchereria bancrofti Genome Sequencing Papua New Guinea Strain.</title>
        <authorList>
            <person name="Small S.T."/>
            <person name="Serre D."/>
            <person name="Zimmerman P.A."/>
        </authorList>
    </citation>
    <scope>NUCLEOTIDE SEQUENCE [LARGE SCALE GENOMIC DNA]</scope>
    <source>
        <strain evidence="9">pt0022</strain>
    </source>
</reference>